<dbReference type="GO" id="GO:0016616">
    <property type="term" value="F:oxidoreductase activity, acting on the CH-OH group of donors, NAD or NADP as acceptor"/>
    <property type="evidence" value="ECO:0007669"/>
    <property type="project" value="TreeGrafter"/>
</dbReference>
<accession>A0A562E5T8</accession>
<dbReference type="FunFam" id="3.40.50.720:FF:000084">
    <property type="entry name" value="Short-chain dehydrogenase reductase"/>
    <property type="match status" value="1"/>
</dbReference>
<evidence type="ECO:0000256" key="2">
    <source>
        <dbReference type="ARBA" id="ARBA00023002"/>
    </source>
</evidence>
<dbReference type="InterPro" id="IPR002347">
    <property type="entry name" value="SDR_fam"/>
</dbReference>
<reference evidence="3 4" key="1">
    <citation type="submission" date="2019-07" db="EMBL/GenBank/DDBJ databases">
        <title>Genome sequencing of lignin-degrading bacterial isolates.</title>
        <authorList>
            <person name="Gladden J."/>
        </authorList>
    </citation>
    <scope>NUCLEOTIDE SEQUENCE [LARGE SCALE GENOMIC DNA]</scope>
    <source>
        <strain evidence="3 4">J45</strain>
    </source>
</reference>
<proteinExistence type="inferred from homology"/>
<dbReference type="EMBL" id="VLJT01000017">
    <property type="protein sequence ID" value="TWH17054.1"/>
    <property type="molecule type" value="Genomic_DNA"/>
</dbReference>
<comment type="similarity">
    <text evidence="1">Belongs to the short-chain dehydrogenases/reductases (SDR) family.</text>
</comment>
<dbReference type="SUPFAM" id="SSF51735">
    <property type="entry name" value="NAD(P)-binding Rossmann-fold domains"/>
    <property type="match status" value="1"/>
</dbReference>
<evidence type="ECO:0000256" key="1">
    <source>
        <dbReference type="ARBA" id="ARBA00006484"/>
    </source>
</evidence>
<protein>
    <submittedName>
        <fullName evidence="3">NAD(P)-dependent dehydrogenase (Short-subunit alcohol dehydrogenase family)</fullName>
    </submittedName>
</protein>
<keyword evidence="2" id="KW-0560">Oxidoreductase</keyword>
<dbReference type="Proteomes" id="UP000317573">
    <property type="component" value="Unassembled WGS sequence"/>
</dbReference>
<gene>
    <name evidence="3" type="ORF">L618_000200001350</name>
</gene>
<dbReference type="PRINTS" id="PR00081">
    <property type="entry name" value="GDHRDH"/>
</dbReference>
<sequence length="271" mass="27511">MTALDNETRPETARVLRRLEGRRIFVTGGGSGIGEAVAKRLAAEGAAVAVTDARGEAAEAVSASVAETGAPTLGLRCDVGDESSVADAVAAAADEFGGLDGVVTCAGINGTAMLHEMELAHWERILRVNLTGTFLPLRATLPHLLQAGGGSIVTVGSVASLVATNLNTPGYDASKGGVLQLTRSVAMGYADRNIRANCLCPGLVRTGLRVNSQALQGPEPEATRSRVVENTALGRSADPAEMASVVAFLLSDDSSFVTGAAIAADGGLTAN</sequence>
<dbReference type="Gene3D" id="3.40.50.720">
    <property type="entry name" value="NAD(P)-binding Rossmann-like Domain"/>
    <property type="match status" value="1"/>
</dbReference>
<dbReference type="RefSeq" id="WP_253250094.1">
    <property type="nucleotide sequence ID" value="NZ_VLJT01000017.1"/>
</dbReference>
<dbReference type="CDD" id="cd05233">
    <property type="entry name" value="SDR_c"/>
    <property type="match status" value="1"/>
</dbReference>
<dbReference type="Pfam" id="PF13561">
    <property type="entry name" value="adh_short_C2"/>
    <property type="match status" value="1"/>
</dbReference>
<dbReference type="PANTHER" id="PTHR42760">
    <property type="entry name" value="SHORT-CHAIN DEHYDROGENASES/REDUCTASES FAMILY MEMBER"/>
    <property type="match status" value="1"/>
</dbReference>
<evidence type="ECO:0000313" key="4">
    <source>
        <dbReference type="Proteomes" id="UP000317573"/>
    </source>
</evidence>
<dbReference type="AlphaFoldDB" id="A0A562E5T8"/>
<dbReference type="PRINTS" id="PR00080">
    <property type="entry name" value="SDRFAMILY"/>
</dbReference>
<organism evidence="3 4">
    <name type="scientific">Rhodococcus rhodochrous J45</name>
    <dbReference type="NCBI Taxonomy" id="935266"/>
    <lineage>
        <taxon>Bacteria</taxon>
        <taxon>Bacillati</taxon>
        <taxon>Actinomycetota</taxon>
        <taxon>Actinomycetes</taxon>
        <taxon>Mycobacteriales</taxon>
        <taxon>Nocardiaceae</taxon>
        <taxon>Rhodococcus</taxon>
    </lineage>
</organism>
<evidence type="ECO:0000313" key="3">
    <source>
        <dbReference type="EMBL" id="TWH17054.1"/>
    </source>
</evidence>
<dbReference type="PANTHER" id="PTHR42760:SF133">
    <property type="entry name" value="3-OXOACYL-[ACYL-CARRIER-PROTEIN] REDUCTASE"/>
    <property type="match status" value="1"/>
</dbReference>
<name>A0A562E5T8_RHORH</name>
<comment type="caution">
    <text evidence="3">The sequence shown here is derived from an EMBL/GenBank/DDBJ whole genome shotgun (WGS) entry which is preliminary data.</text>
</comment>
<dbReference type="InterPro" id="IPR036291">
    <property type="entry name" value="NAD(P)-bd_dom_sf"/>
</dbReference>